<protein>
    <submittedName>
        <fullName evidence="3">YciI family protein</fullName>
    </submittedName>
</protein>
<name>A0ABT4L550_9SPHI</name>
<comment type="similarity">
    <text evidence="1">Belongs to the YciI family.</text>
</comment>
<evidence type="ECO:0000259" key="2">
    <source>
        <dbReference type="Pfam" id="PF03795"/>
    </source>
</evidence>
<dbReference type="RefSeq" id="WP_269426104.1">
    <property type="nucleotide sequence ID" value="NZ_JAPWGM010000001.1"/>
</dbReference>
<proteinExistence type="inferred from homology"/>
<evidence type="ECO:0000313" key="3">
    <source>
        <dbReference type="EMBL" id="MCZ4243028.1"/>
    </source>
</evidence>
<reference evidence="3" key="1">
    <citation type="submission" date="2022-12" db="EMBL/GenBank/DDBJ databases">
        <title>Genome sequence of HCMS5-2.</title>
        <authorList>
            <person name="Woo H."/>
        </authorList>
    </citation>
    <scope>NUCLEOTIDE SEQUENCE</scope>
    <source>
        <strain evidence="3">HCMS5-2</strain>
    </source>
</reference>
<dbReference type="Pfam" id="PF03795">
    <property type="entry name" value="YCII"/>
    <property type="match status" value="1"/>
</dbReference>
<dbReference type="Proteomes" id="UP001144347">
    <property type="component" value="Unassembled WGS sequence"/>
</dbReference>
<dbReference type="PANTHER" id="PTHR35174:SF1">
    <property type="entry name" value="BLL0086 PROTEIN"/>
    <property type="match status" value="1"/>
</dbReference>
<organism evidence="3 4">
    <name type="scientific">Pedobacter punctiformis</name>
    <dbReference type="NCBI Taxonomy" id="3004097"/>
    <lineage>
        <taxon>Bacteria</taxon>
        <taxon>Pseudomonadati</taxon>
        <taxon>Bacteroidota</taxon>
        <taxon>Sphingobacteriia</taxon>
        <taxon>Sphingobacteriales</taxon>
        <taxon>Sphingobacteriaceae</taxon>
        <taxon>Pedobacter</taxon>
    </lineage>
</organism>
<sequence>MKDFLLIFRNDYKSTSQHSPEELQAVTKRWMDWIGGIAAQNKLTDKGNRLEPSGKVVRSSELITDGPYTETKEFVGGYIAIKAASLDEATEIAKECPGLSIGATVEVREVSVL</sequence>
<comment type="caution">
    <text evidence="3">The sequence shown here is derived from an EMBL/GenBank/DDBJ whole genome shotgun (WGS) entry which is preliminary data.</text>
</comment>
<dbReference type="Gene3D" id="3.30.70.1060">
    <property type="entry name" value="Dimeric alpha+beta barrel"/>
    <property type="match status" value="1"/>
</dbReference>
<dbReference type="PANTHER" id="PTHR35174">
    <property type="entry name" value="BLL7171 PROTEIN-RELATED"/>
    <property type="match status" value="1"/>
</dbReference>
<gene>
    <name evidence="3" type="ORF">O0955_03345</name>
</gene>
<keyword evidence="4" id="KW-1185">Reference proteome</keyword>
<evidence type="ECO:0000313" key="4">
    <source>
        <dbReference type="Proteomes" id="UP001144347"/>
    </source>
</evidence>
<feature type="domain" description="YCII-related" evidence="2">
    <location>
        <begin position="21"/>
        <end position="110"/>
    </location>
</feature>
<dbReference type="InterPro" id="IPR005545">
    <property type="entry name" value="YCII"/>
</dbReference>
<accession>A0ABT4L550</accession>
<evidence type="ECO:0000256" key="1">
    <source>
        <dbReference type="ARBA" id="ARBA00007689"/>
    </source>
</evidence>
<dbReference type="InterPro" id="IPR011008">
    <property type="entry name" value="Dimeric_a/b-barrel"/>
</dbReference>
<dbReference type="SUPFAM" id="SSF54909">
    <property type="entry name" value="Dimeric alpha+beta barrel"/>
    <property type="match status" value="1"/>
</dbReference>
<dbReference type="EMBL" id="JAPWGM010000001">
    <property type="protein sequence ID" value="MCZ4243028.1"/>
    <property type="molecule type" value="Genomic_DNA"/>
</dbReference>